<dbReference type="PANTHER" id="PTHR35529">
    <property type="entry name" value="MANGANESE EFFLUX PUMP MNTP-RELATED"/>
    <property type="match status" value="1"/>
</dbReference>
<organism evidence="9 10">
    <name type="scientific">Oceanobacillus jordanicus</name>
    <dbReference type="NCBI Taxonomy" id="2867266"/>
    <lineage>
        <taxon>Bacteria</taxon>
        <taxon>Bacillati</taxon>
        <taxon>Bacillota</taxon>
        <taxon>Bacilli</taxon>
        <taxon>Bacillales</taxon>
        <taxon>Bacillaceae</taxon>
        <taxon>Oceanobacillus</taxon>
    </lineage>
</organism>
<keyword evidence="7 8" id="KW-0464">Manganese</keyword>
<evidence type="ECO:0000256" key="2">
    <source>
        <dbReference type="ARBA" id="ARBA00022475"/>
    </source>
</evidence>
<feature type="transmembrane region" description="Helical" evidence="8">
    <location>
        <begin position="6"/>
        <end position="27"/>
    </location>
</feature>
<keyword evidence="10" id="KW-1185">Reference proteome</keyword>
<proteinExistence type="inferred from homology"/>
<keyword evidence="2 8" id="KW-1003">Cell membrane</keyword>
<dbReference type="EMBL" id="JAIFZM010000001">
    <property type="protein sequence ID" value="MCG3417925.1"/>
    <property type="molecule type" value="Genomic_DNA"/>
</dbReference>
<dbReference type="HAMAP" id="MF_01521">
    <property type="entry name" value="MntP_pump"/>
    <property type="match status" value="1"/>
</dbReference>
<comment type="function">
    <text evidence="8">Probably functions as a manganese efflux pump.</text>
</comment>
<sequence>MSGYVGEFISILFLAFALGMDAFSVGLGLGMQQLRLKRIALIGIVVGIFHILMPFIGIVLGQFISEGIGQITILLGGLLLVGIGSQMLFSAFNHELKKVIEPVGTGLLILSFSISIDSFSVGLGLGMSGVKTALVLLMFGAASMLLSWMGMLLGKKVRGLLGAYSEILGGSILVAFGIKIIFG</sequence>
<dbReference type="Pfam" id="PF02659">
    <property type="entry name" value="Mntp"/>
    <property type="match status" value="1"/>
</dbReference>
<name>A0AAW5AXT1_9BACI</name>
<evidence type="ECO:0000256" key="4">
    <source>
        <dbReference type="ARBA" id="ARBA00022989"/>
    </source>
</evidence>
<feature type="transmembrane region" description="Helical" evidence="8">
    <location>
        <begin position="39"/>
        <end position="65"/>
    </location>
</feature>
<dbReference type="GO" id="GO:0005384">
    <property type="term" value="F:manganese ion transmembrane transporter activity"/>
    <property type="evidence" value="ECO:0007669"/>
    <property type="project" value="UniProtKB-UniRule"/>
</dbReference>
<gene>
    <name evidence="8" type="primary">mntP</name>
    <name evidence="9" type="ORF">K3T81_02070</name>
</gene>
<evidence type="ECO:0000256" key="3">
    <source>
        <dbReference type="ARBA" id="ARBA00022692"/>
    </source>
</evidence>
<keyword evidence="4 8" id="KW-1133">Transmembrane helix</keyword>
<reference evidence="9 10" key="1">
    <citation type="journal article" date="2022" name="Evol. Bioinform. Online">
        <title>Draft Genome Sequence of Oceanobacillus jordanicus Strain GSFE11, a Halotolerant Plant Growth-Promoting Bacterial Endophyte Isolated From the Jordan Valley.</title>
        <authorList>
            <person name="Alhindi T."/>
            <person name="Albdaiwi R."/>
        </authorList>
    </citation>
    <scope>NUCLEOTIDE SEQUENCE [LARGE SCALE GENOMIC DNA]</scope>
    <source>
        <strain evidence="9 10">GSFE11</strain>
    </source>
</reference>
<dbReference type="PANTHER" id="PTHR35529:SF1">
    <property type="entry name" value="MANGANESE EFFLUX PUMP MNTP-RELATED"/>
    <property type="match status" value="1"/>
</dbReference>
<dbReference type="Proteomes" id="UP001199631">
    <property type="component" value="Unassembled WGS sequence"/>
</dbReference>
<evidence type="ECO:0000256" key="5">
    <source>
        <dbReference type="ARBA" id="ARBA00023065"/>
    </source>
</evidence>
<keyword evidence="1 8" id="KW-0813">Transport</keyword>
<feature type="transmembrane region" description="Helical" evidence="8">
    <location>
        <begin position="161"/>
        <end position="182"/>
    </location>
</feature>
<keyword evidence="5 8" id="KW-0406">Ion transport</keyword>
<dbReference type="RefSeq" id="WP_238017932.1">
    <property type="nucleotide sequence ID" value="NZ_JAIFZM010000001.1"/>
</dbReference>
<dbReference type="GO" id="GO:0005886">
    <property type="term" value="C:plasma membrane"/>
    <property type="evidence" value="ECO:0007669"/>
    <property type="project" value="UniProtKB-SubCell"/>
</dbReference>
<evidence type="ECO:0000313" key="9">
    <source>
        <dbReference type="EMBL" id="MCG3417925.1"/>
    </source>
</evidence>
<feature type="transmembrane region" description="Helical" evidence="8">
    <location>
        <begin position="133"/>
        <end position="154"/>
    </location>
</feature>
<feature type="transmembrane region" description="Helical" evidence="8">
    <location>
        <begin position="104"/>
        <end position="127"/>
    </location>
</feature>
<comment type="caution">
    <text evidence="9">The sequence shown here is derived from an EMBL/GenBank/DDBJ whole genome shotgun (WGS) entry which is preliminary data.</text>
</comment>
<dbReference type="InterPro" id="IPR003810">
    <property type="entry name" value="Mntp/YtaF"/>
</dbReference>
<keyword evidence="3 8" id="KW-0812">Transmembrane</keyword>
<keyword evidence="6 8" id="KW-0472">Membrane</keyword>
<evidence type="ECO:0000313" key="10">
    <source>
        <dbReference type="Proteomes" id="UP001199631"/>
    </source>
</evidence>
<feature type="transmembrane region" description="Helical" evidence="8">
    <location>
        <begin position="71"/>
        <end position="92"/>
    </location>
</feature>
<evidence type="ECO:0000256" key="1">
    <source>
        <dbReference type="ARBA" id="ARBA00022448"/>
    </source>
</evidence>
<evidence type="ECO:0000256" key="7">
    <source>
        <dbReference type="ARBA" id="ARBA00023211"/>
    </source>
</evidence>
<comment type="similarity">
    <text evidence="8">Belongs to the MntP (TC 9.B.29) family.</text>
</comment>
<comment type="subcellular location">
    <subcellularLocation>
        <location evidence="8">Cell membrane</location>
        <topology evidence="8">Multi-pass membrane protein</topology>
    </subcellularLocation>
</comment>
<accession>A0AAW5AXT1</accession>
<protein>
    <recommendedName>
        <fullName evidence="8">Putative manganese efflux pump MntP</fullName>
    </recommendedName>
</protein>
<evidence type="ECO:0000256" key="6">
    <source>
        <dbReference type="ARBA" id="ARBA00023136"/>
    </source>
</evidence>
<dbReference type="AlphaFoldDB" id="A0AAW5AXT1"/>
<dbReference type="InterPro" id="IPR022929">
    <property type="entry name" value="Put_MntP"/>
</dbReference>
<evidence type="ECO:0000256" key="8">
    <source>
        <dbReference type="HAMAP-Rule" id="MF_01521"/>
    </source>
</evidence>